<dbReference type="Proteomes" id="UP000789525">
    <property type="component" value="Unassembled WGS sequence"/>
</dbReference>
<gene>
    <name evidence="1" type="ORF">ACOLOM_LOCUS7818</name>
</gene>
<dbReference type="EMBL" id="CAJVPT010018774">
    <property type="protein sequence ID" value="CAG8636844.1"/>
    <property type="molecule type" value="Genomic_DNA"/>
</dbReference>
<keyword evidence="2" id="KW-1185">Reference proteome</keyword>
<reference evidence="1" key="1">
    <citation type="submission" date="2021-06" db="EMBL/GenBank/DDBJ databases">
        <authorList>
            <person name="Kallberg Y."/>
            <person name="Tangrot J."/>
            <person name="Rosling A."/>
        </authorList>
    </citation>
    <scope>NUCLEOTIDE SEQUENCE</scope>
    <source>
        <strain evidence="1">CL356</strain>
    </source>
</reference>
<proteinExistence type="predicted"/>
<protein>
    <submittedName>
        <fullName evidence="1">11550_t:CDS:1</fullName>
    </submittedName>
</protein>
<name>A0ACA9NAY7_9GLOM</name>
<organism evidence="1 2">
    <name type="scientific">Acaulospora colombiana</name>
    <dbReference type="NCBI Taxonomy" id="27376"/>
    <lineage>
        <taxon>Eukaryota</taxon>
        <taxon>Fungi</taxon>
        <taxon>Fungi incertae sedis</taxon>
        <taxon>Mucoromycota</taxon>
        <taxon>Glomeromycotina</taxon>
        <taxon>Glomeromycetes</taxon>
        <taxon>Diversisporales</taxon>
        <taxon>Acaulosporaceae</taxon>
        <taxon>Acaulospora</taxon>
    </lineage>
</organism>
<accession>A0ACA9NAY7</accession>
<sequence>MSSRRGERARSESPRPRKHNRDDSDREDMHKAKKDKKHKKKSHKRHHSESDSDSIPEPPKGFTPISEDDYYSKSTEFRIWLQEKKDKFFDELSSEQARRYFKKFVNNWNKYRLDKKYYEGMRSLQFASSEKTRYKWKNLKIEQDKLEDVKNTVDRQTNIKFAAEVHERSRGGKSLEQKPQRIIGPSMPSSIPGNYNEDMDQEDRERYERALQKKDRKNFQKTHEVVLEELVPKATARNDYYRREESPDMSLKDEDLLGGDDFTARIASRDRARETRDKKRRDYRAEKEADIQERAVAYRSKEQETIEMFKRMAEERRKTGDGMWSQYKDS</sequence>
<comment type="caution">
    <text evidence="1">The sequence shown here is derived from an EMBL/GenBank/DDBJ whole genome shotgun (WGS) entry which is preliminary data.</text>
</comment>
<evidence type="ECO:0000313" key="2">
    <source>
        <dbReference type="Proteomes" id="UP000789525"/>
    </source>
</evidence>
<evidence type="ECO:0000313" key="1">
    <source>
        <dbReference type="EMBL" id="CAG8636844.1"/>
    </source>
</evidence>